<dbReference type="Pfam" id="PF10000">
    <property type="entry name" value="ACT_3"/>
    <property type="match status" value="1"/>
</dbReference>
<protein>
    <submittedName>
        <fullName evidence="3">Uncharacterized protein</fullName>
    </submittedName>
</protein>
<dbReference type="InterPro" id="IPR018717">
    <property type="entry name" value="DUF2241"/>
</dbReference>
<dbReference type="eggNOG" id="COG3602">
    <property type="taxonomic scope" value="Bacteria"/>
</dbReference>
<dbReference type="HOGENOM" id="CLU_113369_0_0_5"/>
<reference evidence="3 4" key="1">
    <citation type="journal article" date="2012" name="J. Bacteriol.">
        <title>Complete genome sequence of the broad-host-range strain Sinorhizobium fredii USDA257.</title>
        <authorList>
            <person name="Schuldes J."/>
            <person name="Rodriguez Orbegoso M."/>
            <person name="Schmeisser C."/>
            <person name="Krishnan H.B."/>
            <person name="Daniel R."/>
            <person name="Streit W.R."/>
        </authorList>
    </citation>
    <scope>NUCLEOTIDE SEQUENCE [LARGE SCALE GENOMIC DNA]</scope>
    <source>
        <strain evidence="3 4">USDA 257</strain>
    </source>
</reference>
<evidence type="ECO:0000313" key="3">
    <source>
        <dbReference type="EMBL" id="AFL53096.1"/>
    </source>
</evidence>
<dbReference type="STRING" id="1185652.USDA257_c45580"/>
<evidence type="ECO:0000259" key="1">
    <source>
        <dbReference type="Pfam" id="PF10000"/>
    </source>
</evidence>
<dbReference type="KEGG" id="sfd:USDA257_c45580"/>
<dbReference type="PATRIC" id="fig|1185652.3.peg.4726"/>
<evidence type="ECO:0000313" key="4">
    <source>
        <dbReference type="Proteomes" id="UP000006180"/>
    </source>
</evidence>
<dbReference type="InterPro" id="IPR045865">
    <property type="entry name" value="ACT-like_dom_sf"/>
</dbReference>
<dbReference type="Pfam" id="PF13840">
    <property type="entry name" value="ACT_7"/>
    <property type="match status" value="1"/>
</dbReference>
<sequence>MAWRGWSEQLEAIMSGETDLQRLLNEMSPILAEREYVYCTVLGDAALWLALEPIGTFREAEGMTLILERSKADAAGLSYGPVLRLITLSVHSALEAVGLTAAVSAALTRAGVSANVVAAYYHDHIFVPTADADRSLAALHALSRGNS</sequence>
<dbReference type="PANTHER" id="PTHR39199:SF1">
    <property type="entry name" value="BLR5128 PROTEIN"/>
    <property type="match status" value="1"/>
</dbReference>
<feature type="domain" description="DUF2241" evidence="1">
    <location>
        <begin position="15"/>
        <end position="82"/>
    </location>
</feature>
<dbReference type="Proteomes" id="UP000006180">
    <property type="component" value="Chromosome"/>
</dbReference>
<dbReference type="Gene3D" id="3.30.2130.10">
    <property type="entry name" value="VC0802-like"/>
    <property type="match status" value="1"/>
</dbReference>
<accession>I3XB40</accession>
<dbReference type="InterPro" id="IPR027795">
    <property type="entry name" value="CASTOR_ACT_dom"/>
</dbReference>
<dbReference type="SUPFAM" id="SSF55021">
    <property type="entry name" value="ACT-like"/>
    <property type="match status" value="2"/>
</dbReference>
<evidence type="ECO:0000259" key="2">
    <source>
        <dbReference type="Pfam" id="PF13840"/>
    </source>
</evidence>
<gene>
    <name evidence="3" type="ORF">USDA257_c45580</name>
</gene>
<organism evidence="3 4">
    <name type="scientific">Sinorhizobium fredii (strain USDA 257)</name>
    <dbReference type="NCBI Taxonomy" id="1185652"/>
    <lineage>
        <taxon>Bacteria</taxon>
        <taxon>Pseudomonadati</taxon>
        <taxon>Pseudomonadota</taxon>
        <taxon>Alphaproteobacteria</taxon>
        <taxon>Hyphomicrobiales</taxon>
        <taxon>Rhizobiaceae</taxon>
        <taxon>Sinorhizobium/Ensifer group</taxon>
        <taxon>Sinorhizobium</taxon>
    </lineage>
</organism>
<proteinExistence type="predicted"/>
<feature type="domain" description="CASTOR ACT" evidence="2">
    <location>
        <begin position="84"/>
        <end position="140"/>
    </location>
</feature>
<dbReference type="EMBL" id="CP003563">
    <property type="protein sequence ID" value="AFL53096.1"/>
    <property type="molecule type" value="Genomic_DNA"/>
</dbReference>
<name>I3XB40_SINF2</name>
<dbReference type="AlphaFoldDB" id="I3XB40"/>
<dbReference type="PANTHER" id="PTHR39199">
    <property type="entry name" value="BLR5128 PROTEIN"/>
    <property type="match status" value="1"/>
</dbReference>